<dbReference type="EMBL" id="SJPJ01000001">
    <property type="protein sequence ID" value="TWT79560.1"/>
    <property type="molecule type" value="Genomic_DNA"/>
</dbReference>
<keyword evidence="3" id="KW-1185">Reference proteome</keyword>
<dbReference type="Pfam" id="PF06877">
    <property type="entry name" value="RraB"/>
    <property type="match status" value="1"/>
</dbReference>
<dbReference type="InterPro" id="IPR036701">
    <property type="entry name" value="RraB-like_sf"/>
</dbReference>
<protein>
    <recommendedName>
        <fullName evidence="1">Regulator of ribonuclease activity B domain-containing protein</fullName>
    </recommendedName>
</protein>
<accession>A0A5C5YXF9</accession>
<feature type="domain" description="Regulator of ribonuclease activity B" evidence="1">
    <location>
        <begin position="36"/>
        <end position="116"/>
    </location>
</feature>
<gene>
    <name evidence="2" type="ORF">CA13_09640</name>
</gene>
<comment type="caution">
    <text evidence="2">The sequence shown here is derived from an EMBL/GenBank/DDBJ whole genome shotgun (WGS) entry which is preliminary data.</text>
</comment>
<dbReference type="OrthoDB" id="278945at2"/>
<sequence length="144" mass="17059">MLRWLRHQTASLEKSETIEWEVEPYLTNHVRVLFEIARREGDTLASPRIVRHLLTFPDRELASSFRDSIPCGWATTLSERVDGDEWQCACEREWTPTFADLVLDTHRLWTLALSFHPRLWAYTGMHHETGDQFWYTAPPLLEYE</sequence>
<dbReference type="Proteomes" id="UP000315010">
    <property type="component" value="Unassembled WGS sequence"/>
</dbReference>
<dbReference type="InterPro" id="IPR009671">
    <property type="entry name" value="RraB_dom"/>
</dbReference>
<proteinExistence type="predicted"/>
<name>A0A5C5YXF9_9BACT</name>
<dbReference type="SUPFAM" id="SSF89946">
    <property type="entry name" value="Hypothetical protein VC0424"/>
    <property type="match status" value="1"/>
</dbReference>
<dbReference type="AlphaFoldDB" id="A0A5C5YXF9"/>
<organism evidence="2 3">
    <name type="scientific">Novipirellula herctigrandis</name>
    <dbReference type="NCBI Taxonomy" id="2527986"/>
    <lineage>
        <taxon>Bacteria</taxon>
        <taxon>Pseudomonadati</taxon>
        <taxon>Planctomycetota</taxon>
        <taxon>Planctomycetia</taxon>
        <taxon>Pirellulales</taxon>
        <taxon>Pirellulaceae</taxon>
        <taxon>Novipirellula</taxon>
    </lineage>
</organism>
<evidence type="ECO:0000313" key="2">
    <source>
        <dbReference type="EMBL" id="TWT79560.1"/>
    </source>
</evidence>
<reference evidence="2 3" key="1">
    <citation type="submission" date="2019-02" db="EMBL/GenBank/DDBJ databases">
        <title>Deep-cultivation of Planctomycetes and their phenomic and genomic characterization uncovers novel biology.</title>
        <authorList>
            <person name="Wiegand S."/>
            <person name="Jogler M."/>
            <person name="Boedeker C."/>
            <person name="Pinto D."/>
            <person name="Vollmers J."/>
            <person name="Rivas-Marin E."/>
            <person name="Kohn T."/>
            <person name="Peeters S.H."/>
            <person name="Heuer A."/>
            <person name="Rast P."/>
            <person name="Oberbeckmann S."/>
            <person name="Bunk B."/>
            <person name="Jeske O."/>
            <person name="Meyerdierks A."/>
            <person name="Storesund J.E."/>
            <person name="Kallscheuer N."/>
            <person name="Luecker S."/>
            <person name="Lage O.M."/>
            <person name="Pohl T."/>
            <person name="Merkel B.J."/>
            <person name="Hornburger P."/>
            <person name="Mueller R.-W."/>
            <person name="Bruemmer F."/>
            <person name="Labrenz M."/>
            <person name="Spormann A.M."/>
            <person name="Op Den Camp H."/>
            <person name="Overmann J."/>
            <person name="Amann R."/>
            <person name="Jetten M.S.M."/>
            <person name="Mascher T."/>
            <person name="Medema M.H."/>
            <person name="Devos D.P."/>
            <person name="Kaster A.-K."/>
            <person name="Ovreas L."/>
            <person name="Rohde M."/>
            <person name="Galperin M.Y."/>
            <person name="Jogler C."/>
        </authorList>
    </citation>
    <scope>NUCLEOTIDE SEQUENCE [LARGE SCALE GENOMIC DNA]</scope>
    <source>
        <strain evidence="2 3">CA13</strain>
    </source>
</reference>
<dbReference type="RefSeq" id="WP_146394753.1">
    <property type="nucleotide sequence ID" value="NZ_SJPJ01000001.1"/>
</dbReference>
<evidence type="ECO:0000259" key="1">
    <source>
        <dbReference type="Pfam" id="PF06877"/>
    </source>
</evidence>
<evidence type="ECO:0000313" key="3">
    <source>
        <dbReference type="Proteomes" id="UP000315010"/>
    </source>
</evidence>